<gene>
    <name evidence="8" type="ORF">IAA69_03245</name>
</gene>
<reference evidence="8" key="1">
    <citation type="submission" date="2020-10" db="EMBL/GenBank/DDBJ databases">
        <authorList>
            <person name="Gilroy R."/>
        </authorList>
    </citation>
    <scope>NUCLEOTIDE SEQUENCE</scope>
    <source>
        <strain evidence="8">ChiGjej1B1-2707</strain>
    </source>
</reference>
<comment type="caution">
    <text evidence="8">The sequence shown here is derived from an EMBL/GenBank/DDBJ whole genome shotgun (WGS) entry which is preliminary data.</text>
</comment>
<feature type="transmembrane region" description="Helical" evidence="6">
    <location>
        <begin position="688"/>
        <end position="709"/>
    </location>
</feature>
<dbReference type="NCBIfam" id="TIGR03062">
    <property type="entry name" value="pip_yhgE_Cterm"/>
    <property type="match status" value="1"/>
</dbReference>
<dbReference type="Pfam" id="PF12698">
    <property type="entry name" value="ABC2_membrane_3"/>
    <property type="match status" value="1"/>
</dbReference>
<dbReference type="Gene3D" id="3.40.1710.10">
    <property type="entry name" value="abc type-2 transporter like domain"/>
    <property type="match status" value="1"/>
</dbReference>
<dbReference type="InterPro" id="IPR051328">
    <property type="entry name" value="T7SS_ABC-Transporter"/>
</dbReference>
<keyword evidence="4 6" id="KW-0472">Membrane</keyword>
<feature type="domain" description="ABC-2 type transporter transmembrane" evidence="7">
    <location>
        <begin position="393"/>
        <end position="695"/>
    </location>
</feature>
<evidence type="ECO:0000256" key="5">
    <source>
        <dbReference type="SAM" id="MobiDB-lite"/>
    </source>
</evidence>
<feature type="region of interest" description="Disordered" evidence="5">
    <location>
        <begin position="855"/>
        <end position="878"/>
    </location>
</feature>
<accession>A0A9D0ZZY8</accession>
<dbReference type="Proteomes" id="UP000824261">
    <property type="component" value="Unassembled WGS sequence"/>
</dbReference>
<feature type="transmembrane region" description="Helical" evidence="6">
    <location>
        <begin position="627"/>
        <end position="647"/>
    </location>
</feature>
<reference evidence="8" key="2">
    <citation type="journal article" date="2021" name="PeerJ">
        <title>Extensive microbial diversity within the chicken gut microbiome revealed by metagenomics and culture.</title>
        <authorList>
            <person name="Gilroy R."/>
            <person name="Ravi A."/>
            <person name="Getino M."/>
            <person name="Pursley I."/>
            <person name="Horton D.L."/>
            <person name="Alikhan N.F."/>
            <person name="Baker D."/>
            <person name="Gharbi K."/>
            <person name="Hall N."/>
            <person name="Watson M."/>
            <person name="Adriaenssens E.M."/>
            <person name="Foster-Nyarko E."/>
            <person name="Jarju S."/>
            <person name="Secka A."/>
            <person name="Antonio M."/>
            <person name="Oren A."/>
            <person name="Chaudhuri R.R."/>
            <person name="La Ragione R."/>
            <person name="Hildebrand F."/>
            <person name="Pallen M.J."/>
        </authorList>
    </citation>
    <scope>NUCLEOTIDE SEQUENCE</scope>
    <source>
        <strain evidence="8">ChiGjej1B1-2707</strain>
    </source>
</reference>
<evidence type="ECO:0000256" key="4">
    <source>
        <dbReference type="ARBA" id="ARBA00023136"/>
    </source>
</evidence>
<feature type="transmembrane region" description="Helical" evidence="6">
    <location>
        <begin position="525"/>
        <end position="549"/>
    </location>
</feature>
<evidence type="ECO:0000313" key="9">
    <source>
        <dbReference type="Proteomes" id="UP000824261"/>
    </source>
</evidence>
<keyword evidence="2 6" id="KW-0812">Transmembrane</keyword>
<evidence type="ECO:0000256" key="2">
    <source>
        <dbReference type="ARBA" id="ARBA00022692"/>
    </source>
</evidence>
<protein>
    <submittedName>
        <fullName evidence="8">YhgE/Pip domain-containing protein</fullName>
    </submittedName>
</protein>
<dbReference type="AlphaFoldDB" id="A0A9D0ZZY8"/>
<evidence type="ECO:0000259" key="7">
    <source>
        <dbReference type="Pfam" id="PF12698"/>
    </source>
</evidence>
<feature type="transmembrane region" description="Helical" evidence="6">
    <location>
        <begin position="601"/>
        <end position="620"/>
    </location>
</feature>
<name>A0A9D0ZZY8_9ACTN</name>
<dbReference type="PANTHER" id="PTHR43077">
    <property type="entry name" value="TRANSPORT PERMEASE YVFS-RELATED"/>
    <property type="match status" value="1"/>
</dbReference>
<sequence>MKNVLRVLKRDFLRLLKAPIALMVVCALVLLPSAYTWYNVVGFWNPYENTGNLRVCVVNEDAGGESALTGHMDVGDMIVEQLGQNTQLAWAFVDRDTAMSELESGTCYAAFVIPADFTERLLSLAHGVDASTVQPDIEYYVNEKIGPVSPKITDTGATTLDETVNSAFVSAVSDAVVNAAEQAVGKAVDAGKQAESRALEGAAQGAQALADARTALAEVSGKAQSAQGSISTAHESLSQAAGQIDTAARLLQDLSAGTLRAQRDLATFSAAAAPLIGNGLQDIAHASDAAEQALQPVAEKLGAVQGDISASLSRSQAALDEGAAFADMLQSVGDALPEDSLAKDALTSAATDLMEANGALQQKLDGLTAVHDQAEQANQAAADALGPLNDAVQQASGSLSTYTSGLFGTTVPAVSQNLADLSSTAAALSSAIASQQTLADQASLLLDELSGALGTAVDTLSQADTLLQDLENDFDTVRTDLQALQGSSALDELFGDSSLDAQQIASFIGAPTSVVTEQLYPVSSYGAAMAPLFMNLTFWIGAFMLLVVLKQEVDDEGVPGITLAQRYLARLAFFAVLAVLQAIVCCAGILVIGVSPANAPALFLAAAVASLSYLGIIYALSVTLQHVGKGLCIVLVFAQIPGATGLYPVEMTSGFFQAVYPLFPFTYGIGALREAICGFYGLHYAGDIAMLALFFCGACTAGLLLRPLLANVNRMAARQVREGGIYNGEAVEIPARPFRISQILGALAEKEQYRARLEERTEKFERYYPRLLRGAIIAGIAVPAVLVLLFALTPAEKVALLTVALAWFVVIAVFLVVVESMRYGLERQTAFEDMPPEDLVDLYTQRNSLVRAGEHSAWSTARTAAPASQDAKGGEKDA</sequence>
<feature type="transmembrane region" description="Helical" evidence="6">
    <location>
        <begin position="771"/>
        <end position="792"/>
    </location>
</feature>
<organism evidence="8 9">
    <name type="scientific">Candidatus Aveggerthella stercoripullorum</name>
    <dbReference type="NCBI Taxonomy" id="2840688"/>
    <lineage>
        <taxon>Bacteria</taxon>
        <taxon>Bacillati</taxon>
        <taxon>Actinomycetota</taxon>
        <taxon>Coriobacteriia</taxon>
        <taxon>Eggerthellales</taxon>
        <taxon>Eggerthellaceae</taxon>
        <taxon>Eggerthellaceae incertae sedis</taxon>
        <taxon>Candidatus Aveggerthella</taxon>
    </lineage>
</organism>
<dbReference type="GO" id="GO:0140359">
    <property type="term" value="F:ABC-type transporter activity"/>
    <property type="evidence" value="ECO:0007669"/>
    <property type="project" value="InterPro"/>
</dbReference>
<dbReference type="EMBL" id="DVGB01000039">
    <property type="protein sequence ID" value="HIR01259.1"/>
    <property type="molecule type" value="Genomic_DNA"/>
</dbReference>
<comment type="subcellular location">
    <subcellularLocation>
        <location evidence="1">Membrane</location>
        <topology evidence="1">Multi-pass membrane protein</topology>
    </subcellularLocation>
</comment>
<evidence type="ECO:0000256" key="1">
    <source>
        <dbReference type="ARBA" id="ARBA00004141"/>
    </source>
</evidence>
<dbReference type="GO" id="GO:0016020">
    <property type="term" value="C:membrane"/>
    <property type="evidence" value="ECO:0007669"/>
    <property type="project" value="UniProtKB-SubCell"/>
</dbReference>
<evidence type="ECO:0000313" key="8">
    <source>
        <dbReference type="EMBL" id="HIR01259.1"/>
    </source>
</evidence>
<feature type="transmembrane region" description="Helical" evidence="6">
    <location>
        <begin position="570"/>
        <end position="595"/>
    </location>
</feature>
<dbReference type="InterPro" id="IPR013525">
    <property type="entry name" value="ABC2_TM"/>
</dbReference>
<dbReference type="InterPro" id="IPR017501">
    <property type="entry name" value="Phage_infect_YhgE_C"/>
</dbReference>
<evidence type="ECO:0000256" key="6">
    <source>
        <dbReference type="SAM" id="Phobius"/>
    </source>
</evidence>
<dbReference type="PANTHER" id="PTHR43077:SF10">
    <property type="entry name" value="TRANSPORT PERMEASE PROTEIN"/>
    <property type="match status" value="1"/>
</dbReference>
<proteinExistence type="predicted"/>
<evidence type="ECO:0000256" key="3">
    <source>
        <dbReference type="ARBA" id="ARBA00022989"/>
    </source>
</evidence>
<feature type="transmembrane region" description="Helical" evidence="6">
    <location>
        <begin position="798"/>
        <end position="818"/>
    </location>
</feature>
<keyword evidence="3 6" id="KW-1133">Transmembrane helix</keyword>